<protein>
    <submittedName>
        <fullName evidence="10">MNT3-alpha-13-mannosyltransferase</fullName>
    </submittedName>
</protein>
<keyword evidence="9" id="KW-0325">Glycoprotein</keyword>
<dbReference type="GO" id="GO:0016020">
    <property type="term" value="C:membrane"/>
    <property type="evidence" value="ECO:0007669"/>
    <property type="project" value="UniProtKB-SubCell"/>
</dbReference>
<gene>
    <name evidence="10" type="ORF">FACUT_9297</name>
</gene>
<dbReference type="SUPFAM" id="SSF53448">
    <property type="entry name" value="Nucleotide-diphospho-sugar transferases"/>
    <property type="match status" value="1"/>
</dbReference>
<comment type="similarity">
    <text evidence="2">Belongs to the MNN1/MNT family.</text>
</comment>
<evidence type="ECO:0000313" key="11">
    <source>
        <dbReference type="Proteomes" id="UP000536711"/>
    </source>
</evidence>
<keyword evidence="4 10" id="KW-0808">Transferase</keyword>
<dbReference type="Pfam" id="PF11051">
    <property type="entry name" value="Mannosyl_trans3"/>
    <property type="match status" value="1"/>
</dbReference>
<dbReference type="Proteomes" id="UP000536711">
    <property type="component" value="Unassembled WGS sequence"/>
</dbReference>
<keyword evidence="5" id="KW-0812">Transmembrane</keyword>
<accession>A0A8H4JIE5</accession>
<evidence type="ECO:0000256" key="8">
    <source>
        <dbReference type="ARBA" id="ARBA00023136"/>
    </source>
</evidence>
<dbReference type="AlphaFoldDB" id="A0A8H4JIE5"/>
<evidence type="ECO:0000256" key="6">
    <source>
        <dbReference type="ARBA" id="ARBA00022968"/>
    </source>
</evidence>
<keyword evidence="3 10" id="KW-0328">Glycosyltransferase</keyword>
<dbReference type="InterPro" id="IPR029044">
    <property type="entry name" value="Nucleotide-diphossugar_trans"/>
</dbReference>
<dbReference type="GO" id="GO:0005794">
    <property type="term" value="C:Golgi apparatus"/>
    <property type="evidence" value="ECO:0007669"/>
    <property type="project" value="TreeGrafter"/>
</dbReference>
<comment type="subcellular location">
    <subcellularLocation>
        <location evidence="1">Membrane</location>
        <topology evidence="1">Single-pass type II membrane protein</topology>
    </subcellularLocation>
</comment>
<evidence type="ECO:0000256" key="3">
    <source>
        <dbReference type="ARBA" id="ARBA00022676"/>
    </source>
</evidence>
<keyword evidence="7" id="KW-1133">Transmembrane helix</keyword>
<keyword evidence="8" id="KW-0472">Membrane</keyword>
<dbReference type="PANTHER" id="PTHR31392:SF1">
    <property type="entry name" value="ALPHA-1,3-MANNOSYLTRANSFERASE MNN1-RELATED"/>
    <property type="match status" value="1"/>
</dbReference>
<reference evidence="10 11" key="1">
    <citation type="submission" date="2020-01" db="EMBL/GenBank/DDBJ databases">
        <title>Identification and distribution of gene clusters putatively required for synthesis of sphingolipid metabolism inhibitors in phylogenetically diverse species of the filamentous fungus Fusarium.</title>
        <authorList>
            <person name="Kim H.-S."/>
            <person name="Busman M."/>
            <person name="Brown D.W."/>
            <person name="Divon H."/>
            <person name="Uhlig S."/>
            <person name="Proctor R.H."/>
        </authorList>
    </citation>
    <scope>NUCLEOTIDE SEQUENCE [LARGE SCALE GENOMIC DNA]</scope>
    <source>
        <strain evidence="10 11">NRRL 13308</strain>
    </source>
</reference>
<name>A0A8H4JIE5_9HYPO</name>
<proteinExistence type="inferred from homology"/>
<evidence type="ECO:0000313" key="10">
    <source>
        <dbReference type="EMBL" id="KAF4428840.1"/>
    </source>
</evidence>
<evidence type="ECO:0000256" key="2">
    <source>
        <dbReference type="ARBA" id="ARBA00009105"/>
    </source>
</evidence>
<dbReference type="InterPro" id="IPR022751">
    <property type="entry name" value="Alpha_mannosyltransferase"/>
</dbReference>
<dbReference type="EMBL" id="JAADJF010000267">
    <property type="protein sequence ID" value="KAF4428840.1"/>
    <property type="molecule type" value="Genomic_DNA"/>
</dbReference>
<evidence type="ECO:0000256" key="4">
    <source>
        <dbReference type="ARBA" id="ARBA00022679"/>
    </source>
</evidence>
<keyword evidence="6" id="KW-0735">Signal-anchor</keyword>
<evidence type="ECO:0000256" key="9">
    <source>
        <dbReference type="ARBA" id="ARBA00023180"/>
    </source>
</evidence>
<evidence type="ECO:0000256" key="1">
    <source>
        <dbReference type="ARBA" id="ARBA00004606"/>
    </source>
</evidence>
<evidence type="ECO:0000256" key="5">
    <source>
        <dbReference type="ARBA" id="ARBA00022692"/>
    </source>
</evidence>
<sequence>MFRFPPRALVRLSIFGGLSLLLILITWKGAASLSYSWTPPISESELKDIRKRRRNMTKILIAKLNGASDIEFLNIFNVFDDTTVKLKYGGWAIKAFALLGSHFEEVILLNADAVFVQQPERLFAQKAYIRKGALLSHDRLLWQHAFKERHEWWKDQIKEPSAEMNKSLIWTENYAEECDSGVVVLNKARSHYGSMIGWGEGKGGNVTMFCGFVIAHTDEKDKLLWYNGSLLKNKRVDSDGYEVPEYWMMDGKWHKGRTKDDMSCMTDTEVLELTAEEKRVLRESIEIAKEVDMALKGTL</sequence>
<dbReference type="GO" id="GO:0000033">
    <property type="term" value="F:alpha-1,3-mannosyltransferase activity"/>
    <property type="evidence" value="ECO:0007669"/>
    <property type="project" value="TreeGrafter"/>
</dbReference>
<dbReference type="PANTHER" id="PTHR31392">
    <property type="entry name" value="ALPHA-1,3-MANNOSYLTRANSFERASE MNN1-RELATED"/>
    <property type="match status" value="1"/>
</dbReference>
<comment type="caution">
    <text evidence="10">The sequence shown here is derived from an EMBL/GenBank/DDBJ whole genome shotgun (WGS) entry which is preliminary data.</text>
</comment>
<dbReference type="GO" id="GO:0006493">
    <property type="term" value="P:protein O-linked glycosylation"/>
    <property type="evidence" value="ECO:0007669"/>
    <property type="project" value="TreeGrafter"/>
</dbReference>
<organism evidence="10 11">
    <name type="scientific">Fusarium acutatum</name>
    <dbReference type="NCBI Taxonomy" id="78861"/>
    <lineage>
        <taxon>Eukaryota</taxon>
        <taxon>Fungi</taxon>
        <taxon>Dikarya</taxon>
        <taxon>Ascomycota</taxon>
        <taxon>Pezizomycotina</taxon>
        <taxon>Sordariomycetes</taxon>
        <taxon>Hypocreomycetidae</taxon>
        <taxon>Hypocreales</taxon>
        <taxon>Nectriaceae</taxon>
        <taxon>Fusarium</taxon>
        <taxon>Fusarium fujikuroi species complex</taxon>
    </lineage>
</organism>
<dbReference type="OrthoDB" id="430354at2759"/>
<keyword evidence="11" id="KW-1185">Reference proteome</keyword>
<evidence type="ECO:0000256" key="7">
    <source>
        <dbReference type="ARBA" id="ARBA00022989"/>
    </source>
</evidence>